<dbReference type="Proteomes" id="UP000799439">
    <property type="component" value="Unassembled WGS sequence"/>
</dbReference>
<protein>
    <submittedName>
        <fullName evidence="1">Uncharacterized protein</fullName>
    </submittedName>
</protein>
<accession>A0A9P4IXS6</accession>
<dbReference type="EMBL" id="ML996087">
    <property type="protein sequence ID" value="KAF2151868.1"/>
    <property type="molecule type" value="Genomic_DNA"/>
</dbReference>
<reference evidence="1" key="1">
    <citation type="journal article" date="2020" name="Stud. Mycol.">
        <title>101 Dothideomycetes genomes: a test case for predicting lifestyles and emergence of pathogens.</title>
        <authorList>
            <person name="Haridas S."/>
            <person name="Albert R."/>
            <person name="Binder M."/>
            <person name="Bloem J."/>
            <person name="Labutti K."/>
            <person name="Salamov A."/>
            <person name="Andreopoulos B."/>
            <person name="Baker S."/>
            <person name="Barry K."/>
            <person name="Bills G."/>
            <person name="Bluhm B."/>
            <person name="Cannon C."/>
            <person name="Castanera R."/>
            <person name="Culley D."/>
            <person name="Daum C."/>
            <person name="Ezra D."/>
            <person name="Gonzalez J."/>
            <person name="Henrissat B."/>
            <person name="Kuo A."/>
            <person name="Liang C."/>
            <person name="Lipzen A."/>
            <person name="Lutzoni F."/>
            <person name="Magnuson J."/>
            <person name="Mondo S."/>
            <person name="Nolan M."/>
            <person name="Ohm R."/>
            <person name="Pangilinan J."/>
            <person name="Park H.-J."/>
            <person name="Ramirez L."/>
            <person name="Alfaro M."/>
            <person name="Sun H."/>
            <person name="Tritt A."/>
            <person name="Yoshinaga Y."/>
            <person name="Zwiers L.-H."/>
            <person name="Turgeon B."/>
            <person name="Goodwin S."/>
            <person name="Spatafora J."/>
            <person name="Crous P."/>
            <person name="Grigoriev I."/>
        </authorList>
    </citation>
    <scope>NUCLEOTIDE SEQUENCE</scope>
    <source>
        <strain evidence="1">CBS 260.36</strain>
    </source>
</reference>
<keyword evidence="2" id="KW-1185">Reference proteome</keyword>
<proteinExistence type="predicted"/>
<evidence type="ECO:0000313" key="1">
    <source>
        <dbReference type="EMBL" id="KAF2151868.1"/>
    </source>
</evidence>
<gene>
    <name evidence="1" type="ORF">K461DRAFT_158308</name>
</gene>
<name>A0A9P4IXS6_9PEZI</name>
<organism evidence="1 2">
    <name type="scientific">Myriangium duriaei CBS 260.36</name>
    <dbReference type="NCBI Taxonomy" id="1168546"/>
    <lineage>
        <taxon>Eukaryota</taxon>
        <taxon>Fungi</taxon>
        <taxon>Dikarya</taxon>
        <taxon>Ascomycota</taxon>
        <taxon>Pezizomycotina</taxon>
        <taxon>Dothideomycetes</taxon>
        <taxon>Dothideomycetidae</taxon>
        <taxon>Myriangiales</taxon>
        <taxon>Myriangiaceae</taxon>
        <taxon>Myriangium</taxon>
    </lineage>
</organism>
<sequence>MSRWRVAGRSFHLSQQLPQASPGLVLWSARTSCRIFGISCSKPRGQMVSEIEVELCAADMSMGAQTLSTQPIRPLGCGSLETRQQNSSAINLMKAGWASSVGRKATIDRPNL</sequence>
<comment type="caution">
    <text evidence="1">The sequence shown here is derived from an EMBL/GenBank/DDBJ whole genome shotgun (WGS) entry which is preliminary data.</text>
</comment>
<evidence type="ECO:0000313" key="2">
    <source>
        <dbReference type="Proteomes" id="UP000799439"/>
    </source>
</evidence>
<dbReference type="AlphaFoldDB" id="A0A9P4IXS6"/>